<dbReference type="InParanoid" id="G4TQ17"/>
<dbReference type="Pfam" id="PF00250">
    <property type="entry name" value="Forkhead"/>
    <property type="match status" value="1"/>
</dbReference>
<dbReference type="SMART" id="SM00339">
    <property type="entry name" value="FH"/>
    <property type="match status" value="1"/>
</dbReference>
<dbReference type="PROSITE" id="PS50039">
    <property type="entry name" value="FORK_HEAD_3"/>
    <property type="match status" value="1"/>
</dbReference>
<evidence type="ECO:0000259" key="5">
    <source>
        <dbReference type="PROSITE" id="PS50039"/>
    </source>
</evidence>
<evidence type="ECO:0000256" key="2">
    <source>
        <dbReference type="ARBA" id="ARBA00023242"/>
    </source>
</evidence>
<dbReference type="InterPro" id="IPR036390">
    <property type="entry name" value="WH_DNA-bd_sf"/>
</dbReference>
<dbReference type="Gene3D" id="1.10.10.10">
    <property type="entry name" value="Winged helix-like DNA-binding domain superfamily/Winged helix DNA-binding domain"/>
    <property type="match status" value="1"/>
</dbReference>
<protein>
    <recommendedName>
        <fullName evidence="5">Fork-head domain-containing protein</fullName>
    </recommendedName>
</protein>
<feature type="region of interest" description="Disordered" evidence="4">
    <location>
        <begin position="238"/>
        <end position="285"/>
    </location>
</feature>
<dbReference type="InterPro" id="IPR019595">
    <property type="entry name" value="DUF2470"/>
</dbReference>
<organism evidence="6 7">
    <name type="scientific">Serendipita indica (strain DSM 11827)</name>
    <name type="common">Root endophyte fungus</name>
    <name type="synonym">Piriformospora indica</name>
    <dbReference type="NCBI Taxonomy" id="1109443"/>
    <lineage>
        <taxon>Eukaryota</taxon>
        <taxon>Fungi</taxon>
        <taxon>Dikarya</taxon>
        <taxon>Basidiomycota</taxon>
        <taxon>Agaricomycotina</taxon>
        <taxon>Agaricomycetes</taxon>
        <taxon>Sebacinales</taxon>
        <taxon>Serendipitaceae</taxon>
        <taxon>Serendipita</taxon>
    </lineage>
</organism>
<keyword evidence="7" id="KW-1185">Reference proteome</keyword>
<dbReference type="PROSITE" id="PS00658">
    <property type="entry name" value="FORK_HEAD_2"/>
    <property type="match status" value="1"/>
</dbReference>
<comment type="caution">
    <text evidence="6">The sequence shown here is derived from an EMBL/GenBank/DDBJ whole genome shotgun (WGS) entry which is preliminary data.</text>
</comment>
<keyword evidence="1 3" id="KW-0238">DNA-binding</keyword>
<evidence type="ECO:0000256" key="1">
    <source>
        <dbReference type="ARBA" id="ARBA00023125"/>
    </source>
</evidence>
<dbReference type="AlphaFoldDB" id="G4TQ17"/>
<dbReference type="GO" id="GO:0000978">
    <property type="term" value="F:RNA polymerase II cis-regulatory region sequence-specific DNA binding"/>
    <property type="evidence" value="ECO:0007669"/>
    <property type="project" value="TreeGrafter"/>
</dbReference>
<dbReference type="PANTHER" id="PTHR11829">
    <property type="entry name" value="FORKHEAD BOX PROTEIN"/>
    <property type="match status" value="1"/>
</dbReference>
<dbReference type="PRINTS" id="PR00053">
    <property type="entry name" value="FORKHEAD"/>
</dbReference>
<evidence type="ECO:0000256" key="3">
    <source>
        <dbReference type="PROSITE-ProRule" id="PRU00089"/>
    </source>
</evidence>
<dbReference type="InterPro" id="IPR030456">
    <property type="entry name" value="TF_fork_head_CS_2"/>
</dbReference>
<dbReference type="InterPro" id="IPR050211">
    <property type="entry name" value="FOX_domain-containing"/>
</dbReference>
<dbReference type="Pfam" id="PF10615">
    <property type="entry name" value="DUF2470"/>
    <property type="match status" value="1"/>
</dbReference>
<dbReference type="CDD" id="cd00059">
    <property type="entry name" value="FH_FOX"/>
    <property type="match status" value="1"/>
</dbReference>
<dbReference type="InterPro" id="IPR001766">
    <property type="entry name" value="Fork_head_dom"/>
</dbReference>
<reference evidence="6 7" key="1">
    <citation type="journal article" date="2011" name="PLoS Pathog.">
        <title>Endophytic Life Strategies Decoded by Genome and Transcriptome Analyses of the Mutualistic Root Symbiont Piriformospora indica.</title>
        <authorList>
            <person name="Zuccaro A."/>
            <person name="Lahrmann U."/>
            <person name="Guldener U."/>
            <person name="Langen G."/>
            <person name="Pfiffi S."/>
            <person name="Biedenkopf D."/>
            <person name="Wong P."/>
            <person name="Samans B."/>
            <person name="Grimm C."/>
            <person name="Basiewicz M."/>
            <person name="Murat C."/>
            <person name="Martin F."/>
            <person name="Kogel K.H."/>
        </authorList>
    </citation>
    <scope>NUCLEOTIDE SEQUENCE [LARGE SCALE GENOMIC DNA]</scope>
    <source>
        <strain evidence="6 7">DSM 11827</strain>
    </source>
</reference>
<gene>
    <name evidence="6" type="ORF">PIIN_07370</name>
</gene>
<dbReference type="EMBL" id="CAFZ01000223">
    <property type="protein sequence ID" value="CCA73416.1"/>
    <property type="molecule type" value="Genomic_DNA"/>
</dbReference>
<dbReference type="InterPro" id="IPR037119">
    <property type="entry name" value="Haem_oxidase_HugZ-like_sf"/>
</dbReference>
<sequence>MTHEHNDTLSYYLEGYTQKASIPGSCVLKSINENGIEIEYKTPDKNSKRARQMILFPHPVTTVAEARDMLDQMRSTALICLGLTELFVVGAVKGGKVGSRPRLFPLPSSNEHPFDPLHNSMIYEANSTDFLFDPISASVVTPTVGLGSAAPAALGEQTLGGVEINWDILSNDCFMQCFTTTAPSFANTATSVSHLDGGTQNVVGYEENRAVELSLQDLATIEDVLSRAADSCLAHPSPSNWAEGCAQPNPDIQEDYTKGDEISGTLSTQSDAHERESQHINPIDAEERRGYPYWGAEHSDQPPSYVSTPILRRAQGLHTLKDPKPGERPPYNLRTLIKMAILGCPDQRLQIDQIFEQIMGRFEYYRLAESKKSVGWKNSIRHQLSLYACFVKREKERGEVGRGVWWTVDESADPSKS</sequence>
<dbReference type="GO" id="GO:0005634">
    <property type="term" value="C:nucleus"/>
    <property type="evidence" value="ECO:0007669"/>
    <property type="project" value="UniProtKB-SubCell"/>
</dbReference>
<feature type="domain" description="Fork-head" evidence="5">
    <location>
        <begin position="328"/>
        <end position="417"/>
    </location>
</feature>
<evidence type="ECO:0000256" key="4">
    <source>
        <dbReference type="SAM" id="MobiDB-lite"/>
    </source>
</evidence>
<feature type="DNA-binding region" description="Fork-head" evidence="3">
    <location>
        <begin position="328"/>
        <end position="417"/>
    </location>
</feature>
<dbReference type="STRING" id="1109443.G4TQ17"/>
<dbReference type="GO" id="GO:0000981">
    <property type="term" value="F:DNA-binding transcription factor activity, RNA polymerase II-specific"/>
    <property type="evidence" value="ECO:0007669"/>
    <property type="project" value="TreeGrafter"/>
</dbReference>
<keyword evidence="2 3" id="KW-0539">Nucleus</keyword>
<dbReference type="SUPFAM" id="SSF46785">
    <property type="entry name" value="Winged helix' DNA-binding domain"/>
    <property type="match status" value="1"/>
</dbReference>
<evidence type="ECO:0000313" key="6">
    <source>
        <dbReference type="EMBL" id="CCA73416.1"/>
    </source>
</evidence>
<name>G4TQ17_SERID</name>
<accession>G4TQ17</accession>
<dbReference type="Proteomes" id="UP000007148">
    <property type="component" value="Unassembled WGS sequence"/>
</dbReference>
<dbReference type="OrthoDB" id="5954824at2759"/>
<dbReference type="Gene3D" id="3.20.180.10">
    <property type="entry name" value="PNP-oxidase-like"/>
    <property type="match status" value="1"/>
</dbReference>
<dbReference type="HOGENOM" id="CLU_659077_0_0_1"/>
<dbReference type="PANTHER" id="PTHR11829:SF343">
    <property type="entry name" value="FORK-HEAD DOMAIN-CONTAINING PROTEIN"/>
    <property type="match status" value="1"/>
</dbReference>
<dbReference type="eggNOG" id="KOG2294">
    <property type="taxonomic scope" value="Eukaryota"/>
</dbReference>
<dbReference type="InterPro" id="IPR036388">
    <property type="entry name" value="WH-like_DNA-bd_sf"/>
</dbReference>
<comment type="subcellular location">
    <subcellularLocation>
        <location evidence="3">Nucleus</location>
    </subcellularLocation>
</comment>
<evidence type="ECO:0000313" key="7">
    <source>
        <dbReference type="Proteomes" id="UP000007148"/>
    </source>
</evidence>
<proteinExistence type="predicted"/>